<evidence type="ECO:0000256" key="3">
    <source>
        <dbReference type="ARBA" id="ARBA00022692"/>
    </source>
</evidence>
<dbReference type="InterPro" id="IPR042217">
    <property type="entry name" value="T4SS_VirB10/TrbI"/>
</dbReference>
<keyword evidence="4 7" id="KW-1133">Transmembrane helix</keyword>
<keyword evidence="9" id="KW-1185">Reference proteome</keyword>
<sequence>MTDETLSSPARSEAEIARDMQLRSPPPRVVRLSRKALVVTGGIAAAALSAALFYALQTDRHDAPTELINTDSRQPTEALAKLPKDYAGVPRLGPPLPGDLGRPMLAAGVPPEPIAASTPAPSDPAAQARAAALQRMAQERDAARTSRLFSTDAQAPAAGAPATPPPVEVAATAATQTPASDARTAFLTRPTDTDTIASGRLAAPASPYILQAGAVIPAALITGLRSDLPGQVTAQVTENVFDGPSGRFLLVPQGSRLIGQYDAETRFGQRRALLVWNRLILPDGRSLMLDRQPGADAQGFAGLEDKVDNHWGQIFRAALISTLLSVGTEAGSATEEDGLVRALRSGSSDAIAQAGSQIVGRSLDIQPTLTIRPGYPVRVIVTRDLILEPWIGGA</sequence>
<feature type="region of interest" description="Disordered" evidence="6">
    <location>
        <begin position="104"/>
        <end position="146"/>
    </location>
</feature>
<organism evidence="8 9">
    <name type="scientific">Sphingomonas donggukensis</name>
    <dbReference type="NCBI Taxonomy" id="2949093"/>
    <lineage>
        <taxon>Bacteria</taxon>
        <taxon>Pseudomonadati</taxon>
        <taxon>Pseudomonadota</taxon>
        <taxon>Alphaproteobacteria</taxon>
        <taxon>Sphingomonadales</taxon>
        <taxon>Sphingomonadaceae</taxon>
        <taxon>Sphingomonas</taxon>
    </lineage>
</organism>
<feature type="compositionally biased region" description="Polar residues" evidence="6">
    <location>
        <begin position="1"/>
        <end position="10"/>
    </location>
</feature>
<dbReference type="CDD" id="cd16429">
    <property type="entry name" value="VirB10"/>
    <property type="match status" value="1"/>
</dbReference>
<keyword evidence="5 7" id="KW-0472">Membrane</keyword>
<feature type="compositionally biased region" description="Basic and acidic residues" evidence="6">
    <location>
        <begin position="12"/>
        <end position="21"/>
    </location>
</feature>
<evidence type="ECO:0000256" key="5">
    <source>
        <dbReference type="ARBA" id="ARBA00023136"/>
    </source>
</evidence>
<comment type="similarity">
    <text evidence="2">Belongs to the TrbI/VirB10 family.</text>
</comment>
<keyword evidence="3 7" id="KW-0812">Transmembrane</keyword>
<dbReference type="Pfam" id="PF03743">
    <property type="entry name" value="TrbI"/>
    <property type="match status" value="1"/>
</dbReference>
<dbReference type="Gene3D" id="2.40.128.260">
    <property type="entry name" value="Type IV secretion system, VirB10/TraB/TrbI"/>
    <property type="match status" value="1"/>
</dbReference>
<dbReference type="RefSeq" id="WP_250752479.1">
    <property type="nucleotide sequence ID" value="NZ_CP098401.1"/>
</dbReference>
<dbReference type="EMBL" id="CP098401">
    <property type="protein sequence ID" value="URW75865.1"/>
    <property type="molecule type" value="Genomic_DNA"/>
</dbReference>
<dbReference type="InterPro" id="IPR005498">
    <property type="entry name" value="T4SS_VirB10/TraB/TrbI"/>
</dbReference>
<evidence type="ECO:0000256" key="4">
    <source>
        <dbReference type="ARBA" id="ARBA00022989"/>
    </source>
</evidence>
<protein>
    <submittedName>
        <fullName evidence="8">Conjugal transfer protein TraI</fullName>
    </submittedName>
</protein>
<evidence type="ECO:0000256" key="1">
    <source>
        <dbReference type="ARBA" id="ARBA00004167"/>
    </source>
</evidence>
<evidence type="ECO:0000256" key="6">
    <source>
        <dbReference type="SAM" id="MobiDB-lite"/>
    </source>
</evidence>
<feature type="compositionally biased region" description="Low complexity" evidence="6">
    <location>
        <begin position="114"/>
        <end position="136"/>
    </location>
</feature>
<dbReference type="Proteomes" id="UP001055580">
    <property type="component" value="Chromosome"/>
</dbReference>
<name>A0ABY4TVG3_9SPHN</name>
<proteinExistence type="inferred from homology"/>
<evidence type="ECO:0000256" key="2">
    <source>
        <dbReference type="ARBA" id="ARBA00010265"/>
    </source>
</evidence>
<evidence type="ECO:0000313" key="8">
    <source>
        <dbReference type="EMBL" id="URW75865.1"/>
    </source>
</evidence>
<feature type="transmembrane region" description="Helical" evidence="7">
    <location>
        <begin position="36"/>
        <end position="56"/>
    </location>
</feature>
<comment type="subcellular location">
    <subcellularLocation>
        <location evidence="1">Membrane</location>
        <topology evidence="1">Single-pass membrane protein</topology>
    </subcellularLocation>
</comment>
<evidence type="ECO:0000313" key="9">
    <source>
        <dbReference type="Proteomes" id="UP001055580"/>
    </source>
</evidence>
<feature type="region of interest" description="Disordered" evidence="6">
    <location>
        <begin position="1"/>
        <end position="23"/>
    </location>
</feature>
<evidence type="ECO:0000256" key="7">
    <source>
        <dbReference type="SAM" id="Phobius"/>
    </source>
</evidence>
<accession>A0ABY4TVG3</accession>
<reference evidence="8" key="1">
    <citation type="submission" date="2022-05" db="EMBL/GenBank/DDBJ databases">
        <title>Sphingomonas sp. strain RMG20 Genome sequencing and assembly.</title>
        <authorList>
            <person name="Kim I."/>
        </authorList>
    </citation>
    <scope>NUCLEOTIDE SEQUENCE</scope>
    <source>
        <strain evidence="8">RMG20</strain>
    </source>
</reference>
<gene>
    <name evidence="8" type="ORF">M9980_01120</name>
</gene>